<proteinExistence type="inferred from homology"/>
<dbReference type="PATRIC" id="fig|1735161.3.peg.36"/>
<dbReference type="KEGG" id="prf:PeribacterA2_0035"/>
<keyword evidence="5 11" id="KW-0808">Transferase</keyword>
<keyword evidence="7 11" id="KW-0804">Transcription</keyword>
<evidence type="ECO:0000256" key="8">
    <source>
        <dbReference type="ARBA" id="ARBA00032524"/>
    </source>
</evidence>
<dbReference type="NCBIfam" id="TIGR02027">
    <property type="entry name" value="rpoA"/>
    <property type="match status" value="1"/>
</dbReference>
<dbReference type="STRING" id="1735162.PeribacterB2_0035"/>
<dbReference type="Pfam" id="PF01000">
    <property type="entry name" value="RNA_pol_A_bac"/>
    <property type="match status" value="1"/>
</dbReference>
<dbReference type="Gene3D" id="3.30.1360.10">
    <property type="entry name" value="RNA polymerase, RBP11-like subunit"/>
    <property type="match status" value="1"/>
</dbReference>
<dbReference type="EC" id="2.7.7.6" evidence="2 11"/>
<evidence type="ECO:0000256" key="9">
    <source>
        <dbReference type="ARBA" id="ARBA00033070"/>
    </source>
</evidence>
<dbReference type="SUPFAM" id="SSF47789">
    <property type="entry name" value="C-terminal domain of RNA polymerase alpha subunit"/>
    <property type="match status" value="1"/>
</dbReference>
<evidence type="ECO:0000256" key="5">
    <source>
        <dbReference type="ARBA" id="ARBA00022679"/>
    </source>
</evidence>
<comment type="similarity">
    <text evidence="1 11">Belongs to the RNA polymerase alpha chain family.</text>
</comment>
<evidence type="ECO:0000256" key="6">
    <source>
        <dbReference type="ARBA" id="ARBA00022695"/>
    </source>
</evidence>
<reference evidence="13 14" key="2">
    <citation type="journal article" date="2016" name="PeerJ">
        <title>Analysis of five complete genome sequences for members of the class Peribacteria in the recently recognized Peregrinibacteria bacterial phylum.</title>
        <authorList>
            <person name="Anantharaman K."/>
            <person name="Brown C.T."/>
            <person name="Burstein D."/>
            <person name="Castelle C.J."/>
            <person name="Probst A.J."/>
            <person name="Thomas B.C."/>
            <person name="Williams K.H."/>
            <person name="Banfield J.F."/>
        </authorList>
    </citation>
    <scope>NUCLEOTIDE SEQUENCE [LARGE SCALE GENOMIC DNA]</scope>
    <source>
        <strain evidence="13">RIFOXYD1_FULL_PER-ii_59_16</strain>
    </source>
</reference>
<comment type="function">
    <text evidence="11">DNA-dependent RNA polymerase catalyzes the transcription of DNA into RNA using the four ribonucleoside triphosphates as substrates.</text>
</comment>
<dbReference type="Pfam" id="PF01193">
    <property type="entry name" value="RNA_pol_L"/>
    <property type="match status" value="1"/>
</dbReference>
<dbReference type="GO" id="GO:0046983">
    <property type="term" value="F:protein dimerization activity"/>
    <property type="evidence" value="ECO:0007669"/>
    <property type="project" value="InterPro"/>
</dbReference>
<evidence type="ECO:0000256" key="4">
    <source>
        <dbReference type="ARBA" id="ARBA00022478"/>
    </source>
</evidence>
<evidence type="ECO:0000256" key="2">
    <source>
        <dbReference type="ARBA" id="ARBA00012418"/>
    </source>
</evidence>
<protein>
    <recommendedName>
        <fullName evidence="3 11">DNA-directed RNA polymerase subunit alpha</fullName>
        <shortName evidence="11">RNAP subunit alpha</shortName>
        <ecNumber evidence="2 11">2.7.7.6</ecNumber>
    </recommendedName>
    <alternativeName>
        <fullName evidence="9 11">RNA polymerase subunit alpha</fullName>
    </alternativeName>
    <alternativeName>
        <fullName evidence="8 11">Transcriptase subunit alpha</fullName>
    </alternativeName>
</protein>
<dbReference type="InterPro" id="IPR011773">
    <property type="entry name" value="DNA-dir_RpoA"/>
</dbReference>
<dbReference type="SUPFAM" id="SSF55257">
    <property type="entry name" value="RBP11-like subunits of RNA polymerase"/>
    <property type="match status" value="1"/>
</dbReference>
<evidence type="ECO:0000313" key="13">
    <source>
        <dbReference type="EMBL" id="ALM12740.1"/>
    </source>
</evidence>
<accession>A0A0S1SS22</accession>
<dbReference type="Pfam" id="PF03118">
    <property type="entry name" value="RNA_pol_A_CTD"/>
    <property type="match status" value="1"/>
</dbReference>
<dbReference type="HAMAP" id="MF_00059">
    <property type="entry name" value="RNApol_bact_RpoA"/>
    <property type="match status" value="1"/>
</dbReference>
<keyword evidence="6 11" id="KW-0548">Nucleotidyltransferase</keyword>
<accession>A0A0S1STG4</accession>
<dbReference type="GO" id="GO:0003899">
    <property type="term" value="F:DNA-directed RNA polymerase activity"/>
    <property type="evidence" value="ECO:0007669"/>
    <property type="project" value="UniProtKB-UniRule"/>
</dbReference>
<dbReference type="InterPro" id="IPR011262">
    <property type="entry name" value="DNA-dir_RNA_pol_insert"/>
</dbReference>
<comment type="domain">
    <text evidence="11">The N-terminal domain is essential for RNAP assembly and basal transcription, whereas the C-terminal domain is involved in interaction with transcriptional regulators and with upstream promoter elements.</text>
</comment>
<dbReference type="Gene3D" id="2.170.120.12">
    <property type="entry name" value="DNA-directed RNA polymerase, insert domain"/>
    <property type="match status" value="1"/>
</dbReference>
<dbReference type="SUPFAM" id="SSF56553">
    <property type="entry name" value="Insert subdomain of RNA polymerase alpha subunit"/>
    <property type="match status" value="1"/>
</dbReference>
<dbReference type="NCBIfam" id="NF003519">
    <property type="entry name" value="PRK05182.2-5"/>
    <property type="match status" value="1"/>
</dbReference>
<dbReference type="AlphaFoldDB" id="A0A0S1SFV1"/>
<evidence type="ECO:0000313" key="14">
    <source>
        <dbReference type="Proteomes" id="UP000069135"/>
    </source>
</evidence>
<organism evidence="13 14">
    <name type="scientific">Candidatus Peribacter riflensis</name>
    <dbReference type="NCBI Taxonomy" id="1735162"/>
    <lineage>
        <taxon>Bacteria</taxon>
        <taxon>Candidatus Peregrinibacteriota</taxon>
        <taxon>Candidatus Peribacteria</taxon>
        <taxon>Candidatus Peribacterales</taxon>
        <taxon>Candidatus Peribacteraceae</taxon>
        <taxon>Candidatus Peribacter</taxon>
    </lineage>
</organism>
<feature type="region of interest" description="Alpha N-terminal domain (alpha-NTD)" evidence="11">
    <location>
        <begin position="1"/>
        <end position="256"/>
    </location>
</feature>
<dbReference type="InterPro" id="IPR011263">
    <property type="entry name" value="DNA-dir_RNA_pol_RpoA/D/Rpb3"/>
</dbReference>
<keyword evidence="4 11" id="KW-0240">DNA-directed RNA polymerase</keyword>
<evidence type="ECO:0000256" key="10">
    <source>
        <dbReference type="ARBA" id="ARBA00048552"/>
    </source>
</evidence>
<dbReference type="GO" id="GO:0006351">
    <property type="term" value="P:DNA-templated transcription"/>
    <property type="evidence" value="ECO:0007669"/>
    <property type="project" value="UniProtKB-UniRule"/>
</dbReference>
<gene>
    <name evidence="11" type="primary">rpoA</name>
    <name evidence="13" type="ORF">PeribacterD1_0035</name>
</gene>
<dbReference type="Proteomes" id="UP000069135">
    <property type="component" value="Chromosome"/>
</dbReference>
<comment type="catalytic activity">
    <reaction evidence="10 11">
        <text>RNA(n) + a ribonucleoside 5'-triphosphate = RNA(n+1) + diphosphate</text>
        <dbReference type="Rhea" id="RHEA:21248"/>
        <dbReference type="Rhea" id="RHEA-COMP:14527"/>
        <dbReference type="Rhea" id="RHEA-COMP:17342"/>
        <dbReference type="ChEBI" id="CHEBI:33019"/>
        <dbReference type="ChEBI" id="CHEBI:61557"/>
        <dbReference type="ChEBI" id="CHEBI:140395"/>
        <dbReference type="EC" id="2.7.7.6"/>
    </reaction>
</comment>
<dbReference type="InterPro" id="IPR036603">
    <property type="entry name" value="RBP11-like"/>
</dbReference>
<dbReference type="SMART" id="SM00662">
    <property type="entry name" value="RPOLD"/>
    <property type="match status" value="1"/>
</dbReference>
<feature type="domain" description="DNA-directed RNA polymerase RpoA/D/Rpb3-type" evidence="12">
    <location>
        <begin position="36"/>
        <end position="243"/>
    </location>
</feature>
<dbReference type="InterPro" id="IPR011260">
    <property type="entry name" value="RNAP_asu_C"/>
</dbReference>
<sequence length="342" mass="37025">MRATHFLPLCPMHIIQEEIGLPTFSVTPVTKGDATHAVFVIGPLPPGYGMTLGNALRRALLSSLPGAAVLSMRVHGAQHEYATVKGVQETILDIGLNLKRLKMRKHGKDLEVITLQAKGPKVVTAEDLKVSSDIEVLNKDLPILTVEKGGAIDMQITVGKGVGYAPASERNKKQNEPGLIHIDAIFSPVEKVRFTVETARVGQRTDLEKLVVDVQTNGSLSAEEAVQFASQLLKSYFEYFGSTEKVVEPEFIADFSRAGPQVGETGMDLSVKESYTPIEILNFSPRTLNALINAGVGSIEQLTKCTEAALSNFRGFGAKALEEVKQTLAERGLKLSEESLDS</sequence>
<evidence type="ECO:0000259" key="12">
    <source>
        <dbReference type="SMART" id="SM00662"/>
    </source>
</evidence>
<dbReference type="FunFam" id="2.170.120.12:FF:000001">
    <property type="entry name" value="DNA-directed RNA polymerase subunit alpha"/>
    <property type="match status" value="1"/>
</dbReference>
<evidence type="ECO:0000256" key="7">
    <source>
        <dbReference type="ARBA" id="ARBA00023163"/>
    </source>
</evidence>
<comment type="subunit">
    <text evidence="11">Homodimer. The RNAP catalytic core consists of 2 alpha, 1 beta, 1 beta' and 1 omega subunit. When a sigma factor is associated with the core the holoenzyme is formed, which can initiate transcription.</text>
</comment>
<name>A0A0S1SFV1_9BACT</name>
<dbReference type="GO" id="GO:0005737">
    <property type="term" value="C:cytoplasm"/>
    <property type="evidence" value="ECO:0007669"/>
    <property type="project" value="UniProtKB-ARBA"/>
</dbReference>
<dbReference type="GO" id="GO:0000428">
    <property type="term" value="C:DNA-directed RNA polymerase complex"/>
    <property type="evidence" value="ECO:0007669"/>
    <property type="project" value="UniProtKB-KW"/>
</dbReference>
<accession>A0A0S1SFV1</accession>
<evidence type="ECO:0000256" key="3">
    <source>
        <dbReference type="ARBA" id="ARBA00015972"/>
    </source>
</evidence>
<dbReference type="CDD" id="cd06928">
    <property type="entry name" value="RNAP_alpha_NTD"/>
    <property type="match status" value="1"/>
</dbReference>
<accession>A0A0S1SMC3</accession>
<dbReference type="EMBL" id="CP013065">
    <property type="protein sequence ID" value="ALM12740.1"/>
    <property type="molecule type" value="Genomic_DNA"/>
</dbReference>
<reference evidence="14" key="1">
    <citation type="submission" date="2015-10" db="EMBL/GenBank/DDBJ databases">
        <title>Analysis of five complete genome sequences for members of the class Peribacteria in the recently recognized Peregrinibacteria bacterial phylum.</title>
        <authorList>
            <person name="Anantharaman K."/>
            <person name="Brown C.T."/>
            <person name="Burstein D."/>
            <person name="Castelle C.J."/>
            <person name="Probst A.J."/>
            <person name="Thomas B.C."/>
            <person name="Williams K.H."/>
            <person name="Banfield J.F."/>
        </authorList>
    </citation>
    <scope>NUCLEOTIDE SEQUENCE [LARGE SCALE GENOMIC DNA]</scope>
</reference>
<dbReference type="Gene3D" id="1.10.150.20">
    <property type="entry name" value="5' to 3' exonuclease, C-terminal subdomain"/>
    <property type="match status" value="1"/>
</dbReference>
<evidence type="ECO:0000256" key="11">
    <source>
        <dbReference type="HAMAP-Rule" id="MF_00059"/>
    </source>
</evidence>
<accession>A0A0S1SJL2</accession>
<dbReference type="GO" id="GO:0003677">
    <property type="term" value="F:DNA binding"/>
    <property type="evidence" value="ECO:0007669"/>
    <property type="project" value="UniProtKB-UniRule"/>
</dbReference>
<feature type="region of interest" description="Alpha C-terminal domain (alpha-CTD)" evidence="11">
    <location>
        <begin position="274"/>
        <end position="342"/>
    </location>
</feature>
<evidence type="ECO:0000256" key="1">
    <source>
        <dbReference type="ARBA" id="ARBA00007123"/>
    </source>
</evidence>
<dbReference type="InterPro" id="IPR036643">
    <property type="entry name" value="RNApol_insert_sf"/>
</dbReference>